<keyword evidence="2" id="KW-1185">Reference proteome</keyword>
<dbReference type="AlphaFoldDB" id="A0AAE0Y8Q9"/>
<evidence type="ECO:0000313" key="1">
    <source>
        <dbReference type="EMBL" id="KAK3736817.1"/>
    </source>
</evidence>
<evidence type="ECO:0000313" key="2">
    <source>
        <dbReference type="Proteomes" id="UP001283361"/>
    </source>
</evidence>
<dbReference type="EMBL" id="JAWDGP010006684">
    <property type="protein sequence ID" value="KAK3736817.1"/>
    <property type="molecule type" value="Genomic_DNA"/>
</dbReference>
<protein>
    <submittedName>
        <fullName evidence="1">Uncharacterized protein</fullName>
    </submittedName>
</protein>
<comment type="caution">
    <text evidence="1">The sequence shown here is derived from an EMBL/GenBank/DDBJ whole genome shotgun (WGS) entry which is preliminary data.</text>
</comment>
<name>A0AAE0Y8Q9_9GAST</name>
<dbReference type="Proteomes" id="UP001283361">
    <property type="component" value="Unassembled WGS sequence"/>
</dbReference>
<accession>A0AAE0Y8Q9</accession>
<organism evidence="1 2">
    <name type="scientific">Elysia crispata</name>
    <name type="common">lettuce slug</name>
    <dbReference type="NCBI Taxonomy" id="231223"/>
    <lineage>
        <taxon>Eukaryota</taxon>
        <taxon>Metazoa</taxon>
        <taxon>Spiralia</taxon>
        <taxon>Lophotrochozoa</taxon>
        <taxon>Mollusca</taxon>
        <taxon>Gastropoda</taxon>
        <taxon>Heterobranchia</taxon>
        <taxon>Euthyneura</taxon>
        <taxon>Panpulmonata</taxon>
        <taxon>Sacoglossa</taxon>
        <taxon>Placobranchoidea</taxon>
        <taxon>Plakobranchidae</taxon>
        <taxon>Elysia</taxon>
    </lineage>
</organism>
<reference evidence="1" key="1">
    <citation type="journal article" date="2023" name="G3 (Bethesda)">
        <title>A reference genome for the long-term kleptoplast-retaining sea slug Elysia crispata morphotype clarki.</title>
        <authorList>
            <person name="Eastman K.E."/>
            <person name="Pendleton A.L."/>
            <person name="Shaikh M.A."/>
            <person name="Suttiyut T."/>
            <person name="Ogas R."/>
            <person name="Tomko P."/>
            <person name="Gavelis G."/>
            <person name="Widhalm J.R."/>
            <person name="Wisecaver J.H."/>
        </authorList>
    </citation>
    <scope>NUCLEOTIDE SEQUENCE</scope>
    <source>
        <strain evidence="1">ECLA1</strain>
    </source>
</reference>
<sequence length="270" mass="30929">MRLTLSQTKDYLLSVVRKTSLKRRFLVLQCENLTPLRNDFGGSDSQTTIPGACRARAAADKDQWCFRCLKGFNEVGILASCVGDFATGRYTFVLKYFSPRSRPQHVDLRSRGSNFRDSELKFWRKLGQSTFFRYQIFLNPYLCELVLFLLDRKRFVTDELVIKTNAGAPRQDKRLLLMLFELSDKGVGGTRDRDRLKRSGQVVCERDTMPWLREQTLVSPGQESWPGLAPTVMERDMRTPEIIYRRAANTRKAIGSGQTARQDALGLSPN</sequence>
<proteinExistence type="predicted"/>
<gene>
    <name evidence="1" type="ORF">RRG08_000568</name>
</gene>